<feature type="transmembrane region" description="Helical" evidence="7">
    <location>
        <begin position="80"/>
        <end position="101"/>
    </location>
</feature>
<proteinExistence type="inferred from homology"/>
<feature type="transmembrane region" description="Helical" evidence="7">
    <location>
        <begin position="122"/>
        <end position="140"/>
    </location>
</feature>
<protein>
    <submittedName>
        <fullName evidence="8">ABC-3 protein</fullName>
    </submittedName>
</protein>
<evidence type="ECO:0000256" key="5">
    <source>
        <dbReference type="ARBA" id="ARBA00023136"/>
    </source>
</evidence>
<evidence type="ECO:0000313" key="8">
    <source>
        <dbReference type="EMBL" id="EHL31810.1"/>
    </source>
</evidence>
<dbReference type="PANTHER" id="PTHR30477:SF0">
    <property type="entry name" value="METAL TRANSPORT SYSTEM MEMBRANE PROTEIN TM_0125-RELATED"/>
    <property type="match status" value="1"/>
</dbReference>
<dbReference type="HOGENOM" id="CLU_028808_3_2_6"/>
<dbReference type="AlphaFoldDB" id="G9ELH5"/>
<sequence>MNNQLILSLIAGIFIGGVSGYLGSLMLSKRMALVAGPLGHLTLPGIAIALLYGFSIALGAFPFVLLGIVFIWLLELRTKLPMEALTAVVFASGIAVAFLFLPIEQAQSALIGDITKISYLETVVSGSVALFLFFIIKLIYPKMVLINISEDLAQSEGINVKKYNFIYLTLIAIVVAIGVQMVGGLLTAALVSIPPASARNVSRNLTQYSLISILVGVVASCIGILLFKFTGLPSGPLIILASTFIFLISLIFKK</sequence>
<keyword evidence="9" id="KW-1185">Reference proteome</keyword>
<dbReference type="GO" id="GO:0010043">
    <property type="term" value="P:response to zinc ion"/>
    <property type="evidence" value="ECO:0007669"/>
    <property type="project" value="TreeGrafter"/>
</dbReference>
<dbReference type="RefSeq" id="WP_006869921.1">
    <property type="nucleotide sequence ID" value="NZ_JH413808.1"/>
</dbReference>
<evidence type="ECO:0000256" key="4">
    <source>
        <dbReference type="ARBA" id="ARBA00022989"/>
    </source>
</evidence>
<dbReference type="Gene3D" id="1.10.3470.10">
    <property type="entry name" value="ABC transporter involved in vitamin B12 uptake, BtuC"/>
    <property type="match status" value="1"/>
</dbReference>
<feature type="transmembrane region" description="Helical" evidence="7">
    <location>
        <begin position="205"/>
        <end position="227"/>
    </location>
</feature>
<dbReference type="EMBL" id="JH413808">
    <property type="protein sequence ID" value="EHL31810.1"/>
    <property type="molecule type" value="Genomic_DNA"/>
</dbReference>
<evidence type="ECO:0000256" key="1">
    <source>
        <dbReference type="ARBA" id="ARBA00004141"/>
    </source>
</evidence>
<dbReference type="SUPFAM" id="SSF81345">
    <property type="entry name" value="ABC transporter involved in vitamin B12 uptake, BtuC"/>
    <property type="match status" value="1"/>
</dbReference>
<dbReference type="PANTHER" id="PTHR30477">
    <property type="entry name" value="ABC-TRANSPORTER METAL-BINDING PROTEIN"/>
    <property type="match status" value="1"/>
</dbReference>
<dbReference type="GO" id="GO:0055085">
    <property type="term" value="P:transmembrane transport"/>
    <property type="evidence" value="ECO:0007669"/>
    <property type="project" value="InterPro"/>
</dbReference>
<accession>G9ELH5</accession>
<feature type="transmembrane region" description="Helical" evidence="7">
    <location>
        <begin position="48"/>
        <end position="74"/>
    </location>
</feature>
<gene>
    <name evidence="8" type="ORF">LDG_5974</name>
</gene>
<evidence type="ECO:0000256" key="3">
    <source>
        <dbReference type="ARBA" id="ARBA00022692"/>
    </source>
</evidence>
<reference evidence="8 9" key="1">
    <citation type="journal article" date="2011" name="BMC Genomics">
        <title>Insight into cross-talk between intra-amoebal pathogens.</title>
        <authorList>
            <person name="Gimenez G."/>
            <person name="Bertelli C."/>
            <person name="Moliner C."/>
            <person name="Robert C."/>
            <person name="Raoult D."/>
            <person name="Fournier P.E."/>
            <person name="Greub G."/>
        </authorList>
    </citation>
    <scope>NUCLEOTIDE SEQUENCE [LARGE SCALE GENOMIC DNA]</scope>
    <source>
        <strain evidence="8 9">LLAP12</strain>
    </source>
</reference>
<name>G9ELH5_9GAMM</name>
<dbReference type="Proteomes" id="UP000002770">
    <property type="component" value="Unassembled WGS sequence"/>
</dbReference>
<comment type="subcellular location">
    <subcellularLocation>
        <location evidence="6">Cell membrane</location>
        <topology evidence="6">Multi-pass membrane protein</topology>
    </subcellularLocation>
    <subcellularLocation>
        <location evidence="1">Membrane</location>
        <topology evidence="1">Multi-pass membrane protein</topology>
    </subcellularLocation>
</comment>
<keyword evidence="5 7" id="KW-0472">Membrane</keyword>
<dbReference type="InterPro" id="IPR037294">
    <property type="entry name" value="ABC_BtuC-like"/>
</dbReference>
<comment type="similarity">
    <text evidence="2 6">Belongs to the ABC-3 integral membrane protein family.</text>
</comment>
<evidence type="ECO:0000256" key="2">
    <source>
        <dbReference type="ARBA" id="ARBA00008034"/>
    </source>
</evidence>
<keyword evidence="3 6" id="KW-0812">Transmembrane</keyword>
<feature type="transmembrane region" description="Helical" evidence="7">
    <location>
        <begin position="165"/>
        <end position="193"/>
    </location>
</feature>
<dbReference type="STRING" id="658187.LDG_5974"/>
<keyword evidence="6" id="KW-0813">Transport</keyword>
<evidence type="ECO:0000256" key="6">
    <source>
        <dbReference type="RuleBase" id="RU003943"/>
    </source>
</evidence>
<feature type="transmembrane region" description="Helical" evidence="7">
    <location>
        <begin position="6"/>
        <end position="27"/>
    </location>
</feature>
<evidence type="ECO:0000313" key="9">
    <source>
        <dbReference type="Proteomes" id="UP000002770"/>
    </source>
</evidence>
<dbReference type="Pfam" id="PF00950">
    <property type="entry name" value="ABC-3"/>
    <property type="match status" value="1"/>
</dbReference>
<keyword evidence="4 7" id="KW-1133">Transmembrane helix</keyword>
<evidence type="ECO:0000256" key="7">
    <source>
        <dbReference type="SAM" id="Phobius"/>
    </source>
</evidence>
<dbReference type="GO" id="GO:0043190">
    <property type="term" value="C:ATP-binding cassette (ABC) transporter complex"/>
    <property type="evidence" value="ECO:0007669"/>
    <property type="project" value="InterPro"/>
</dbReference>
<dbReference type="InParanoid" id="G9ELH5"/>
<dbReference type="FunCoup" id="G9ELH5">
    <property type="interactions" value="283"/>
</dbReference>
<dbReference type="OrthoDB" id="5566060at2"/>
<organism evidence="8 9">
    <name type="scientific">Legionella drancourtii LLAP12</name>
    <dbReference type="NCBI Taxonomy" id="658187"/>
    <lineage>
        <taxon>Bacteria</taxon>
        <taxon>Pseudomonadati</taxon>
        <taxon>Pseudomonadota</taxon>
        <taxon>Gammaproteobacteria</taxon>
        <taxon>Legionellales</taxon>
        <taxon>Legionellaceae</taxon>
        <taxon>Legionella</taxon>
    </lineage>
</organism>
<dbReference type="eggNOG" id="COG1108">
    <property type="taxonomic scope" value="Bacteria"/>
</dbReference>
<feature type="transmembrane region" description="Helical" evidence="7">
    <location>
        <begin position="233"/>
        <end position="252"/>
    </location>
</feature>
<dbReference type="InterPro" id="IPR001626">
    <property type="entry name" value="ABC_TroCD"/>
</dbReference>